<name>A0A0H3A5C7_NITV4</name>
<evidence type="ECO:0000256" key="3">
    <source>
        <dbReference type="ARBA" id="ARBA00008281"/>
    </source>
</evidence>
<keyword evidence="12" id="KW-0969">Cilium</keyword>
<evidence type="ECO:0000256" key="7">
    <source>
        <dbReference type="ARBA" id="ARBA00022779"/>
    </source>
</evidence>
<comment type="function">
    <text evidence="1 10">Controls the rotational direction of flagella during chemotaxis.</text>
</comment>
<dbReference type="AlphaFoldDB" id="A0A0H3A5C7"/>
<keyword evidence="12" id="KW-0966">Cell projection</keyword>
<dbReference type="PANTHER" id="PTHR35091:SF2">
    <property type="entry name" value="FLAGELLAR PROTEIN FLIL"/>
    <property type="match status" value="1"/>
</dbReference>
<keyword evidence="5 10" id="KW-0145">Chemotaxis</keyword>
<evidence type="ECO:0000256" key="5">
    <source>
        <dbReference type="ARBA" id="ARBA00022500"/>
    </source>
</evidence>
<evidence type="ECO:0000256" key="2">
    <source>
        <dbReference type="ARBA" id="ARBA00004162"/>
    </source>
</evidence>
<dbReference type="GO" id="GO:0006935">
    <property type="term" value="P:chemotaxis"/>
    <property type="evidence" value="ECO:0007669"/>
    <property type="project" value="UniProtKB-KW"/>
</dbReference>
<dbReference type="GO" id="GO:0009425">
    <property type="term" value="C:bacterial-type flagellum basal body"/>
    <property type="evidence" value="ECO:0007669"/>
    <property type="project" value="InterPro"/>
</dbReference>
<organism evidence="12 13">
    <name type="scientific">Nitratidesulfovibrio vulgaris (strain DP4)</name>
    <name type="common">Desulfovibrio vulgaris</name>
    <dbReference type="NCBI Taxonomy" id="391774"/>
    <lineage>
        <taxon>Bacteria</taxon>
        <taxon>Pseudomonadati</taxon>
        <taxon>Thermodesulfobacteriota</taxon>
        <taxon>Desulfovibrionia</taxon>
        <taxon>Desulfovibrionales</taxon>
        <taxon>Desulfovibrionaceae</taxon>
        <taxon>Nitratidesulfovibrio</taxon>
    </lineage>
</organism>
<keyword evidence="7 10" id="KW-0283">Flagellar rotation</keyword>
<dbReference type="EMBL" id="CP000527">
    <property type="protein sequence ID" value="ABM27185.1"/>
    <property type="molecule type" value="Genomic_DNA"/>
</dbReference>
<evidence type="ECO:0000313" key="12">
    <source>
        <dbReference type="EMBL" id="ABM27185.1"/>
    </source>
</evidence>
<evidence type="ECO:0000256" key="8">
    <source>
        <dbReference type="ARBA" id="ARBA00022989"/>
    </source>
</evidence>
<evidence type="ECO:0000256" key="11">
    <source>
        <dbReference type="SAM" id="MobiDB-lite"/>
    </source>
</evidence>
<gene>
    <name evidence="12" type="ordered locus">Dvul_0161</name>
</gene>
<sequence length="235" mass="25641">MRAASEKRMPEDLSGKAQPDTAPLDAGLAMSRAEEKVELDLDDAPFLIPEVETPPPPPKAETSLSLDAPEEKPAKKSLFADRKLLIMLVAVVLLLGGGGGATWWFVLRTPPEKAAGPKTVVVPSEPAPAEVPKASTPVVSLEPFWVEQRDMDGQIRFLVCKFAAPATDPKLIHEIQGKKVVIRDAVYYYLKNKSLVFLTDGANAETLKKDLLTIINGYLSLGKLEDLLIENYLVK</sequence>
<dbReference type="GO" id="GO:0005886">
    <property type="term" value="C:plasma membrane"/>
    <property type="evidence" value="ECO:0007669"/>
    <property type="project" value="UniProtKB-SubCell"/>
</dbReference>
<feature type="region of interest" description="Disordered" evidence="11">
    <location>
        <begin position="1"/>
        <end position="72"/>
    </location>
</feature>
<reference evidence="13" key="1">
    <citation type="journal article" date="2009" name="Environ. Microbiol.">
        <title>Contribution of mobile genetic elements to Desulfovibrio vulgaris genome plasticity.</title>
        <authorList>
            <person name="Walker C.B."/>
            <person name="Stolyar S."/>
            <person name="Chivian D."/>
            <person name="Pinel N."/>
            <person name="Gabster J.A."/>
            <person name="Dehal P.S."/>
            <person name="He Z."/>
            <person name="Yang Z.K."/>
            <person name="Yen H.C."/>
            <person name="Zhou J."/>
            <person name="Wall J.D."/>
            <person name="Hazen T.C."/>
            <person name="Arkin A.P."/>
            <person name="Stahl D.A."/>
        </authorList>
    </citation>
    <scope>NUCLEOTIDE SEQUENCE [LARGE SCALE GENOMIC DNA]</scope>
    <source>
        <strain evidence="13">DP4</strain>
    </source>
</reference>
<evidence type="ECO:0000256" key="6">
    <source>
        <dbReference type="ARBA" id="ARBA00022692"/>
    </source>
</evidence>
<dbReference type="InterPro" id="IPR005503">
    <property type="entry name" value="FliL"/>
</dbReference>
<accession>A0A0H3A5C7</accession>
<comment type="subcellular location">
    <subcellularLocation>
        <location evidence="2">Cell membrane</location>
        <topology evidence="2">Single-pass membrane protein</topology>
    </subcellularLocation>
</comment>
<dbReference type="KEGG" id="dvl:Dvul_0161"/>
<keyword evidence="4 10" id="KW-1003">Cell membrane</keyword>
<evidence type="ECO:0000313" key="13">
    <source>
        <dbReference type="Proteomes" id="UP000009173"/>
    </source>
</evidence>
<evidence type="ECO:0000256" key="1">
    <source>
        <dbReference type="ARBA" id="ARBA00002254"/>
    </source>
</evidence>
<evidence type="ECO:0000256" key="4">
    <source>
        <dbReference type="ARBA" id="ARBA00022475"/>
    </source>
</evidence>
<proteinExistence type="inferred from homology"/>
<dbReference type="Pfam" id="PF03748">
    <property type="entry name" value="FliL"/>
    <property type="match status" value="1"/>
</dbReference>
<keyword evidence="8 10" id="KW-1133">Transmembrane helix</keyword>
<dbReference type="PANTHER" id="PTHR35091">
    <property type="entry name" value="FLAGELLAR PROTEIN FLIL"/>
    <property type="match status" value="1"/>
</dbReference>
<feature type="compositionally biased region" description="Basic and acidic residues" evidence="11">
    <location>
        <begin position="1"/>
        <end position="14"/>
    </location>
</feature>
<dbReference type="HOGENOM" id="CLU_1188431_0_0_7"/>
<evidence type="ECO:0000256" key="9">
    <source>
        <dbReference type="ARBA" id="ARBA00023136"/>
    </source>
</evidence>
<keyword evidence="12" id="KW-0282">Flagellum</keyword>
<feature type="transmembrane region" description="Helical" evidence="10">
    <location>
        <begin position="84"/>
        <end position="106"/>
    </location>
</feature>
<dbReference type="GO" id="GO:0071978">
    <property type="term" value="P:bacterial-type flagellum-dependent swarming motility"/>
    <property type="evidence" value="ECO:0007669"/>
    <property type="project" value="TreeGrafter"/>
</dbReference>
<dbReference type="Proteomes" id="UP000009173">
    <property type="component" value="Chromosome"/>
</dbReference>
<evidence type="ECO:0000256" key="10">
    <source>
        <dbReference type="RuleBase" id="RU364125"/>
    </source>
</evidence>
<keyword evidence="6 10" id="KW-0812">Transmembrane</keyword>
<keyword evidence="9 10" id="KW-0472">Membrane</keyword>
<protein>
    <recommendedName>
        <fullName evidence="10">Flagellar protein FliL</fullName>
    </recommendedName>
</protein>
<comment type="similarity">
    <text evidence="3 10">Belongs to the FliL family.</text>
</comment>